<gene>
    <name evidence="2" type="primary">Dana\GF28072</name>
    <name evidence="2" type="ORF">GF28072</name>
</gene>
<name>A0A0P8Y0K7_DROAN</name>
<dbReference type="Proteomes" id="UP000007801">
    <property type="component" value="Unassembled WGS sequence"/>
</dbReference>
<accession>A0A0P8Y0K7</accession>
<evidence type="ECO:0000313" key="2">
    <source>
        <dbReference type="EMBL" id="KPU75291.1"/>
    </source>
</evidence>
<reference evidence="2 3" key="1">
    <citation type="journal article" date="2007" name="Nature">
        <title>Evolution of genes and genomes on the Drosophila phylogeny.</title>
        <authorList>
            <consortium name="Drosophila 12 Genomes Consortium"/>
            <person name="Clark A.G."/>
            <person name="Eisen M.B."/>
            <person name="Smith D.R."/>
            <person name="Bergman C.M."/>
            <person name="Oliver B."/>
            <person name="Markow T.A."/>
            <person name="Kaufman T.C."/>
            <person name="Kellis M."/>
            <person name="Gelbart W."/>
            <person name="Iyer V.N."/>
            <person name="Pollard D.A."/>
            <person name="Sackton T.B."/>
            <person name="Larracuente A.M."/>
            <person name="Singh N.D."/>
            <person name="Abad J.P."/>
            <person name="Abt D.N."/>
            <person name="Adryan B."/>
            <person name="Aguade M."/>
            <person name="Akashi H."/>
            <person name="Anderson W.W."/>
            <person name="Aquadro C.F."/>
            <person name="Ardell D.H."/>
            <person name="Arguello R."/>
            <person name="Artieri C.G."/>
            <person name="Barbash D.A."/>
            <person name="Barker D."/>
            <person name="Barsanti P."/>
            <person name="Batterham P."/>
            <person name="Batzoglou S."/>
            <person name="Begun D."/>
            <person name="Bhutkar A."/>
            <person name="Blanco E."/>
            <person name="Bosak S.A."/>
            <person name="Bradley R.K."/>
            <person name="Brand A.D."/>
            <person name="Brent M.R."/>
            <person name="Brooks A.N."/>
            <person name="Brown R.H."/>
            <person name="Butlin R.K."/>
            <person name="Caggese C."/>
            <person name="Calvi B.R."/>
            <person name="Bernardo de Carvalho A."/>
            <person name="Caspi A."/>
            <person name="Castrezana S."/>
            <person name="Celniker S.E."/>
            <person name="Chang J.L."/>
            <person name="Chapple C."/>
            <person name="Chatterji S."/>
            <person name="Chinwalla A."/>
            <person name="Civetta A."/>
            <person name="Clifton S.W."/>
            <person name="Comeron J.M."/>
            <person name="Costello J.C."/>
            <person name="Coyne J.A."/>
            <person name="Daub J."/>
            <person name="David R.G."/>
            <person name="Delcher A.L."/>
            <person name="Delehaunty K."/>
            <person name="Do C.B."/>
            <person name="Ebling H."/>
            <person name="Edwards K."/>
            <person name="Eickbush T."/>
            <person name="Evans J.D."/>
            <person name="Filipski A."/>
            <person name="Findeiss S."/>
            <person name="Freyhult E."/>
            <person name="Fulton L."/>
            <person name="Fulton R."/>
            <person name="Garcia A.C."/>
            <person name="Gardiner A."/>
            <person name="Garfield D.A."/>
            <person name="Garvin B.E."/>
            <person name="Gibson G."/>
            <person name="Gilbert D."/>
            <person name="Gnerre S."/>
            <person name="Godfrey J."/>
            <person name="Good R."/>
            <person name="Gotea V."/>
            <person name="Gravely B."/>
            <person name="Greenberg A.J."/>
            <person name="Griffiths-Jones S."/>
            <person name="Gross S."/>
            <person name="Guigo R."/>
            <person name="Gustafson E.A."/>
            <person name="Haerty W."/>
            <person name="Hahn M.W."/>
            <person name="Halligan D.L."/>
            <person name="Halpern A.L."/>
            <person name="Halter G.M."/>
            <person name="Han M.V."/>
            <person name="Heger A."/>
            <person name="Hillier L."/>
            <person name="Hinrichs A.S."/>
            <person name="Holmes I."/>
            <person name="Hoskins R.A."/>
            <person name="Hubisz M.J."/>
            <person name="Hultmark D."/>
            <person name="Huntley M.A."/>
            <person name="Jaffe D.B."/>
            <person name="Jagadeeshan S."/>
            <person name="Jeck W.R."/>
            <person name="Johnson J."/>
            <person name="Jones C.D."/>
            <person name="Jordan W.C."/>
            <person name="Karpen G.H."/>
            <person name="Kataoka E."/>
            <person name="Keightley P.D."/>
            <person name="Kheradpour P."/>
            <person name="Kirkness E.F."/>
            <person name="Koerich L.B."/>
            <person name="Kristiansen K."/>
            <person name="Kudrna D."/>
            <person name="Kulathinal R.J."/>
            <person name="Kumar S."/>
            <person name="Kwok R."/>
            <person name="Lander E."/>
            <person name="Langley C.H."/>
            <person name="Lapoint R."/>
            <person name="Lazzaro B.P."/>
            <person name="Lee S.J."/>
            <person name="Levesque L."/>
            <person name="Li R."/>
            <person name="Lin C.F."/>
            <person name="Lin M.F."/>
            <person name="Lindblad-Toh K."/>
            <person name="Llopart A."/>
            <person name="Long M."/>
            <person name="Low L."/>
            <person name="Lozovsky E."/>
            <person name="Lu J."/>
            <person name="Luo M."/>
            <person name="Machado C.A."/>
            <person name="Makalowski W."/>
            <person name="Marzo M."/>
            <person name="Matsuda M."/>
            <person name="Matzkin L."/>
            <person name="McAllister B."/>
            <person name="McBride C.S."/>
            <person name="McKernan B."/>
            <person name="McKernan K."/>
            <person name="Mendez-Lago M."/>
            <person name="Minx P."/>
            <person name="Mollenhauer M.U."/>
            <person name="Montooth K."/>
            <person name="Mount S.M."/>
            <person name="Mu X."/>
            <person name="Myers E."/>
            <person name="Negre B."/>
            <person name="Newfeld S."/>
            <person name="Nielsen R."/>
            <person name="Noor M.A."/>
            <person name="O'Grady P."/>
            <person name="Pachter L."/>
            <person name="Papaceit M."/>
            <person name="Parisi M.J."/>
            <person name="Parisi M."/>
            <person name="Parts L."/>
            <person name="Pedersen J.S."/>
            <person name="Pesole G."/>
            <person name="Phillippy A.M."/>
            <person name="Ponting C.P."/>
            <person name="Pop M."/>
            <person name="Porcelli D."/>
            <person name="Powell J.R."/>
            <person name="Prohaska S."/>
            <person name="Pruitt K."/>
            <person name="Puig M."/>
            <person name="Quesneville H."/>
            <person name="Ram K.R."/>
            <person name="Rand D."/>
            <person name="Rasmussen M.D."/>
            <person name="Reed L.K."/>
            <person name="Reenan R."/>
            <person name="Reily A."/>
            <person name="Remington K.A."/>
            <person name="Rieger T.T."/>
            <person name="Ritchie M.G."/>
            <person name="Robin C."/>
            <person name="Rogers Y.H."/>
            <person name="Rohde C."/>
            <person name="Rozas J."/>
            <person name="Rubenfield M.J."/>
            <person name="Ruiz A."/>
            <person name="Russo S."/>
            <person name="Salzberg S.L."/>
            <person name="Sanchez-Gracia A."/>
            <person name="Saranga D.J."/>
            <person name="Sato H."/>
            <person name="Schaeffer S.W."/>
            <person name="Schatz M.C."/>
            <person name="Schlenke T."/>
            <person name="Schwartz R."/>
            <person name="Segarra C."/>
            <person name="Singh R.S."/>
            <person name="Sirot L."/>
            <person name="Sirota M."/>
            <person name="Sisneros N.B."/>
            <person name="Smith C.D."/>
            <person name="Smith T.F."/>
            <person name="Spieth J."/>
            <person name="Stage D.E."/>
            <person name="Stark A."/>
            <person name="Stephan W."/>
            <person name="Strausberg R.L."/>
            <person name="Strempel S."/>
            <person name="Sturgill D."/>
            <person name="Sutton G."/>
            <person name="Sutton G.G."/>
            <person name="Tao W."/>
            <person name="Teichmann S."/>
            <person name="Tobari Y.N."/>
            <person name="Tomimura Y."/>
            <person name="Tsolas J.M."/>
            <person name="Valente V.L."/>
            <person name="Venter E."/>
            <person name="Venter J.C."/>
            <person name="Vicario S."/>
            <person name="Vieira F.G."/>
            <person name="Vilella A.J."/>
            <person name="Villasante A."/>
            <person name="Walenz B."/>
            <person name="Wang J."/>
            <person name="Wasserman M."/>
            <person name="Watts T."/>
            <person name="Wilson D."/>
            <person name="Wilson R.K."/>
            <person name="Wing R.A."/>
            <person name="Wolfner M.F."/>
            <person name="Wong A."/>
            <person name="Wong G.K."/>
            <person name="Wu C.I."/>
            <person name="Wu G."/>
            <person name="Yamamoto D."/>
            <person name="Yang H.P."/>
            <person name="Yang S.P."/>
            <person name="Yorke J.A."/>
            <person name="Yoshida K."/>
            <person name="Zdobnov E."/>
            <person name="Zhang P."/>
            <person name="Zhang Y."/>
            <person name="Zimin A.V."/>
            <person name="Baldwin J."/>
            <person name="Abdouelleil A."/>
            <person name="Abdulkadir J."/>
            <person name="Abebe A."/>
            <person name="Abera B."/>
            <person name="Abreu J."/>
            <person name="Acer S.C."/>
            <person name="Aftuck L."/>
            <person name="Alexander A."/>
            <person name="An P."/>
            <person name="Anderson E."/>
            <person name="Anderson S."/>
            <person name="Arachi H."/>
            <person name="Azer M."/>
            <person name="Bachantsang P."/>
            <person name="Barry A."/>
            <person name="Bayul T."/>
            <person name="Berlin A."/>
            <person name="Bessette D."/>
            <person name="Bloom T."/>
            <person name="Blye J."/>
            <person name="Boguslavskiy L."/>
            <person name="Bonnet C."/>
            <person name="Boukhgalter B."/>
            <person name="Bourzgui I."/>
            <person name="Brown A."/>
            <person name="Cahill P."/>
            <person name="Channer S."/>
            <person name="Cheshatsang Y."/>
            <person name="Chuda L."/>
            <person name="Citroen M."/>
            <person name="Collymore A."/>
            <person name="Cooke P."/>
            <person name="Costello M."/>
            <person name="D'Aco K."/>
            <person name="Daza R."/>
            <person name="De Haan G."/>
            <person name="DeGray S."/>
            <person name="DeMaso C."/>
            <person name="Dhargay N."/>
            <person name="Dooley K."/>
            <person name="Dooley E."/>
            <person name="Doricent M."/>
            <person name="Dorje P."/>
            <person name="Dorjee K."/>
            <person name="Dupes A."/>
            <person name="Elong R."/>
            <person name="Falk J."/>
            <person name="Farina A."/>
            <person name="Faro S."/>
            <person name="Ferguson D."/>
            <person name="Fisher S."/>
            <person name="Foley C.D."/>
            <person name="Franke A."/>
            <person name="Friedrich D."/>
            <person name="Gadbois L."/>
            <person name="Gearin G."/>
            <person name="Gearin C.R."/>
            <person name="Giannoukos G."/>
            <person name="Goode T."/>
            <person name="Graham J."/>
            <person name="Grandbois E."/>
            <person name="Grewal S."/>
            <person name="Gyaltsen K."/>
            <person name="Hafez N."/>
            <person name="Hagos B."/>
            <person name="Hall J."/>
            <person name="Henson C."/>
            <person name="Hollinger A."/>
            <person name="Honan T."/>
            <person name="Huard M.D."/>
            <person name="Hughes L."/>
            <person name="Hurhula B."/>
            <person name="Husby M.E."/>
            <person name="Kamat A."/>
            <person name="Kanga B."/>
            <person name="Kashin S."/>
            <person name="Khazanovich D."/>
            <person name="Kisner P."/>
            <person name="Lance K."/>
            <person name="Lara M."/>
            <person name="Lee W."/>
            <person name="Lennon N."/>
            <person name="Letendre F."/>
            <person name="LeVine R."/>
            <person name="Lipovsky A."/>
            <person name="Liu X."/>
            <person name="Liu J."/>
            <person name="Liu S."/>
            <person name="Lokyitsang T."/>
            <person name="Lokyitsang Y."/>
            <person name="Lubonja R."/>
            <person name="Lui A."/>
            <person name="MacDonald P."/>
            <person name="Magnisalis V."/>
            <person name="Maru K."/>
            <person name="Matthews C."/>
            <person name="McCusker W."/>
            <person name="McDonough S."/>
            <person name="Mehta T."/>
            <person name="Meldrim J."/>
            <person name="Meneus L."/>
            <person name="Mihai O."/>
            <person name="Mihalev A."/>
            <person name="Mihova T."/>
            <person name="Mittelman R."/>
            <person name="Mlenga V."/>
            <person name="Montmayeur A."/>
            <person name="Mulrain L."/>
            <person name="Navidi A."/>
            <person name="Naylor J."/>
            <person name="Negash T."/>
            <person name="Nguyen T."/>
            <person name="Nguyen N."/>
            <person name="Nicol R."/>
            <person name="Norbu C."/>
            <person name="Norbu N."/>
            <person name="Novod N."/>
            <person name="O'Neill B."/>
            <person name="Osman S."/>
            <person name="Markiewicz E."/>
            <person name="Oyono O.L."/>
            <person name="Patti C."/>
            <person name="Phunkhang P."/>
            <person name="Pierre F."/>
            <person name="Priest M."/>
            <person name="Raghuraman S."/>
            <person name="Rege F."/>
            <person name="Reyes R."/>
            <person name="Rise C."/>
            <person name="Rogov P."/>
            <person name="Ross K."/>
            <person name="Ryan E."/>
            <person name="Settipalli S."/>
            <person name="Shea T."/>
            <person name="Sherpa N."/>
            <person name="Shi L."/>
            <person name="Shih D."/>
            <person name="Sparrow T."/>
            <person name="Spaulding J."/>
            <person name="Stalker J."/>
            <person name="Stange-Thomann N."/>
            <person name="Stavropoulos S."/>
            <person name="Stone C."/>
            <person name="Strader C."/>
            <person name="Tesfaye S."/>
            <person name="Thomson T."/>
            <person name="Thoulutsang Y."/>
            <person name="Thoulutsang D."/>
            <person name="Topham K."/>
            <person name="Topping I."/>
            <person name="Tsamla T."/>
            <person name="Vassiliev H."/>
            <person name="Vo A."/>
            <person name="Wangchuk T."/>
            <person name="Wangdi T."/>
            <person name="Weiand M."/>
            <person name="Wilkinson J."/>
            <person name="Wilson A."/>
            <person name="Yadav S."/>
            <person name="Young G."/>
            <person name="Yu Q."/>
            <person name="Zembek L."/>
            <person name="Zhong D."/>
            <person name="Zimmer A."/>
            <person name="Zwirko Z."/>
            <person name="Jaffe D.B."/>
            <person name="Alvarez P."/>
            <person name="Brockman W."/>
            <person name="Butler J."/>
            <person name="Chin C."/>
            <person name="Gnerre S."/>
            <person name="Grabherr M."/>
            <person name="Kleber M."/>
            <person name="Mauceli E."/>
            <person name="MacCallum I."/>
        </authorList>
    </citation>
    <scope>NUCLEOTIDE SEQUENCE [LARGE SCALE GENOMIC DNA]</scope>
    <source>
        <strain evidence="3">Tucson 14024-0371.13</strain>
    </source>
</reference>
<proteinExistence type="predicted"/>
<organism evidence="2 3">
    <name type="scientific">Drosophila ananassae</name>
    <name type="common">Fruit fly</name>
    <dbReference type="NCBI Taxonomy" id="7217"/>
    <lineage>
        <taxon>Eukaryota</taxon>
        <taxon>Metazoa</taxon>
        <taxon>Ecdysozoa</taxon>
        <taxon>Arthropoda</taxon>
        <taxon>Hexapoda</taxon>
        <taxon>Insecta</taxon>
        <taxon>Pterygota</taxon>
        <taxon>Neoptera</taxon>
        <taxon>Endopterygota</taxon>
        <taxon>Diptera</taxon>
        <taxon>Brachycera</taxon>
        <taxon>Muscomorpha</taxon>
        <taxon>Ephydroidea</taxon>
        <taxon>Drosophilidae</taxon>
        <taxon>Drosophila</taxon>
        <taxon>Sophophora</taxon>
    </lineage>
</organism>
<feature type="compositionally biased region" description="Basic and acidic residues" evidence="1">
    <location>
        <begin position="131"/>
        <end position="145"/>
    </location>
</feature>
<evidence type="ECO:0000313" key="3">
    <source>
        <dbReference type="Proteomes" id="UP000007801"/>
    </source>
</evidence>
<dbReference type="AlphaFoldDB" id="A0A0P8Y0K7"/>
<feature type="compositionally biased region" description="Basic and acidic residues" evidence="1">
    <location>
        <begin position="37"/>
        <end position="46"/>
    </location>
</feature>
<dbReference type="EMBL" id="CH902644">
    <property type="protein sequence ID" value="KPU75291.1"/>
    <property type="molecule type" value="Genomic_DNA"/>
</dbReference>
<feature type="compositionally biased region" description="Low complexity" evidence="1">
    <location>
        <begin position="57"/>
        <end position="69"/>
    </location>
</feature>
<feature type="region of interest" description="Disordered" evidence="1">
    <location>
        <begin position="1"/>
        <end position="145"/>
    </location>
</feature>
<feature type="compositionally biased region" description="Low complexity" evidence="1">
    <location>
        <begin position="87"/>
        <end position="104"/>
    </location>
</feature>
<keyword evidence="3" id="KW-1185">Reference proteome</keyword>
<evidence type="ECO:0000256" key="1">
    <source>
        <dbReference type="SAM" id="MobiDB-lite"/>
    </source>
</evidence>
<sequence length="175" mass="17666">MEGGGSCRACRDAPESGAPELPAEQGHLAGPLGQEEGAGRANKEDDGATGVAKPEVAAGEATHPAPAGAEGEGGRGGAMDARSMGVASPEGEAGAGEASLLPGEEASEAGAQKSRIGRRWRSSARAQLAAKAEKEGGGRGPEEEGKVRWSVVWQIGSESFRVRGGQNGIRVTRKL</sequence>
<dbReference type="InParanoid" id="A0A0P8Y0K7"/>
<protein>
    <submittedName>
        <fullName evidence="2">Uncharacterized protein</fullName>
    </submittedName>
</protein>